<protein>
    <submittedName>
        <fullName evidence="2">Uncharacterized protein</fullName>
    </submittedName>
</protein>
<keyword evidence="1" id="KW-1133">Transmembrane helix</keyword>
<organism evidence="2 3">
    <name type="scientific">Vibrio cidicii</name>
    <dbReference type="NCBI Taxonomy" id="1763883"/>
    <lineage>
        <taxon>Bacteria</taxon>
        <taxon>Pseudomonadati</taxon>
        <taxon>Pseudomonadota</taxon>
        <taxon>Gammaproteobacteria</taxon>
        <taxon>Vibrionales</taxon>
        <taxon>Vibrionaceae</taxon>
        <taxon>Vibrio</taxon>
    </lineage>
</organism>
<gene>
    <name evidence="2" type="ORF">ATY37_03860</name>
</gene>
<proteinExistence type="predicted"/>
<feature type="non-terminal residue" evidence="2">
    <location>
        <position position="1"/>
    </location>
</feature>
<feature type="transmembrane region" description="Helical" evidence="1">
    <location>
        <begin position="88"/>
        <end position="106"/>
    </location>
</feature>
<comment type="caution">
    <text evidence="2">The sequence shown here is derived from an EMBL/GenBank/DDBJ whole genome shotgun (WGS) entry which is preliminary data.</text>
</comment>
<evidence type="ECO:0000313" key="3">
    <source>
        <dbReference type="Proteomes" id="UP000075346"/>
    </source>
</evidence>
<keyword evidence="1" id="KW-0812">Transmembrane</keyword>
<dbReference type="RefSeq" id="WP_061896783.1">
    <property type="nucleotide sequence ID" value="NZ_LOBR01000028.1"/>
</dbReference>
<keyword evidence="1" id="KW-0472">Membrane</keyword>
<evidence type="ECO:0000313" key="2">
    <source>
        <dbReference type="EMBL" id="KYN89089.1"/>
    </source>
</evidence>
<name>A0A151KZM6_9VIBR</name>
<sequence length="195" mass="22280">IFENDESNRLNYYEQVFYTTSLCFSGEKHDFPVAVQSIVDIKSDIFKHHWSRIRNKTLVIYGKSVTKISCAFLILYILTIFLKSDWGFYFIALIGTSLGSWLSFAIRSNGLPFEDITQCIFEVREPYIRCIFTCVLSFVFIMLLQVGFIDFNIGGISSKSMDKNLEVALTLGLLFGFSEKTLITTLGNKSTGMFK</sequence>
<feature type="transmembrane region" description="Helical" evidence="1">
    <location>
        <begin position="127"/>
        <end position="148"/>
    </location>
</feature>
<reference evidence="3" key="1">
    <citation type="submission" date="2015-12" db="EMBL/GenBank/DDBJ databases">
        <authorList>
            <person name="Shamseldin A."/>
            <person name="Moawad H."/>
            <person name="Abd El-Rahim W.M."/>
            <person name="Sadowsky M.J."/>
        </authorList>
    </citation>
    <scope>NUCLEOTIDE SEQUENCE [LARGE SCALE GENOMIC DNA]</scope>
    <source>
        <strain evidence="3">2538-88</strain>
    </source>
</reference>
<feature type="transmembrane region" description="Helical" evidence="1">
    <location>
        <begin position="168"/>
        <end position="187"/>
    </location>
</feature>
<accession>A0A151KZM6</accession>
<evidence type="ECO:0000256" key="1">
    <source>
        <dbReference type="SAM" id="Phobius"/>
    </source>
</evidence>
<dbReference type="Proteomes" id="UP000075346">
    <property type="component" value="Unassembled WGS sequence"/>
</dbReference>
<dbReference type="AlphaFoldDB" id="A0A151KZM6"/>
<dbReference type="EMBL" id="LOBR01000028">
    <property type="protein sequence ID" value="KYN89089.1"/>
    <property type="molecule type" value="Genomic_DNA"/>
</dbReference>
<feature type="transmembrane region" description="Helical" evidence="1">
    <location>
        <begin position="58"/>
        <end position="82"/>
    </location>
</feature>